<name>A0A023ZV01_BPT4</name>
<dbReference type="Proteomes" id="UP000001092">
    <property type="component" value="Segment"/>
</dbReference>
<dbReference type="GeneID" id="1258679"/>
<dbReference type="EMBL" id="KJ477685">
    <property type="protein sequence ID" value="AHY83829.1"/>
    <property type="molecule type" value="Genomic_DNA"/>
</dbReference>
<proteinExistence type="predicted"/>
<reference evidence="1 5" key="1">
    <citation type="journal article" date="2010" name="Virol. J.">
        <title>Genomes of the T4-related bacteriophages as windows on microbial genome evolution.</title>
        <authorList>
            <person name="Petrov V.M."/>
            <person name="Ratnayaka S."/>
            <person name="Nolan J.M."/>
            <person name="Miller E.S."/>
            <person name="Karam J.D."/>
        </authorList>
    </citation>
    <scope>NUCLEOTIDE SEQUENCE [LARGE SCALE GENOMIC DNA]</scope>
    <source>
        <strain evidence="5">T4T</strain>
    </source>
</reference>
<reference evidence="6 7" key="2">
    <citation type="journal article" date="2015" name="MBio">
        <title>Covalent Modification of Bacteriophage T4 DNA Inhibits CRISPR-Cas9.</title>
        <authorList>
            <person name="Bryson A.L."/>
            <person name="Hwang Y."/>
            <person name="Sherrill-Mix S."/>
            <person name="Wu G.D."/>
            <person name="Lewis J.D."/>
            <person name="Black L."/>
            <person name="Clark T.A."/>
            <person name="Bushman F.D."/>
        </authorList>
    </citation>
    <scope>NUCLEOTIDE SEQUENCE [LARGE SCALE GENOMIC DNA]</scope>
    <source>
        <strain evidence="3">147</strain>
        <strain evidence="4">GT7</strain>
        <strain evidence="2">Wild</strain>
    </source>
</reference>
<sequence length="87" mass="10065">MILRFKDTSGVVLFTLPNPSELEVPGPEQPITIYGKKYYTHKMTREYFDNKISTVKTSSDCYYDITVLTEKQYDELFQRGPSMPGSE</sequence>
<gene>
    <name evidence="1" type="primary">nrdA.2</name>
    <name evidence="3" type="ORF">T4147_236</name>
    <name evidence="4" type="ORF">T4GT7_236</name>
    <name evidence="1" type="ORF">T4Tp239</name>
    <name evidence="2" type="ORF">T4wild_236</name>
</gene>
<protein>
    <submittedName>
        <fullName evidence="1">Uncharacterized protein nrdA.2</fullName>
    </submittedName>
</protein>
<evidence type="ECO:0000313" key="2">
    <source>
        <dbReference type="EMBL" id="AHY83641.1"/>
    </source>
</evidence>
<dbReference type="Proteomes" id="UP000185270">
    <property type="component" value="Segment"/>
</dbReference>
<dbReference type="EMBL" id="HM137666">
    <property type="protein sequence ID" value="ADJ39956.1"/>
    <property type="molecule type" value="Genomic_DNA"/>
</dbReference>
<evidence type="ECO:0000313" key="1">
    <source>
        <dbReference type="EMBL" id="ADJ39956.1"/>
    </source>
</evidence>
<dbReference type="EMBL" id="KJ477684">
    <property type="protein sequence ID" value="AHY83641.1"/>
    <property type="molecule type" value="Genomic_DNA"/>
</dbReference>
<dbReference type="RefSeq" id="NP_049847.1">
    <property type="nucleotide sequence ID" value="NC_000866.4"/>
</dbReference>
<evidence type="ECO:0000313" key="6">
    <source>
        <dbReference type="Proteomes" id="UP000185269"/>
    </source>
</evidence>
<evidence type="ECO:0000313" key="3">
    <source>
        <dbReference type="EMBL" id="AHY83829.1"/>
    </source>
</evidence>
<accession>A0A023ZV01</accession>
<evidence type="ECO:0000313" key="8">
    <source>
        <dbReference type="Proteomes" id="UP000185271"/>
    </source>
</evidence>
<accession>D9IES0</accession>
<evidence type="ECO:0000313" key="4">
    <source>
        <dbReference type="EMBL" id="AHY84023.1"/>
    </source>
</evidence>
<dbReference type="Proteomes" id="UP000185271">
    <property type="component" value="Genome"/>
</dbReference>
<dbReference type="KEGG" id="vg:1258679"/>
<dbReference type="OrthoDB" id="18523at10239"/>
<organism evidence="2 8">
    <name type="scientific">Enterobacteria phage T4</name>
    <name type="common">Bacteriophage T4</name>
    <dbReference type="NCBI Taxonomy" id="10665"/>
    <lineage>
        <taxon>Viruses</taxon>
        <taxon>Duplodnaviria</taxon>
        <taxon>Heunggongvirae</taxon>
        <taxon>Uroviricota</taxon>
        <taxon>Caudoviricetes</taxon>
        <taxon>Pantevenvirales</taxon>
        <taxon>Straboviridae</taxon>
        <taxon>Tevenvirinae</taxon>
        <taxon>Tequatrovirus</taxon>
    </lineage>
</organism>
<organismHost>
    <name type="scientific">Escherichia coli</name>
    <dbReference type="NCBI Taxonomy" id="562"/>
</organismHost>
<evidence type="ECO:0000313" key="7">
    <source>
        <dbReference type="Proteomes" id="UP000185270"/>
    </source>
</evidence>
<dbReference type="EMBL" id="KJ477686">
    <property type="protein sequence ID" value="AHY84023.1"/>
    <property type="molecule type" value="Genomic_DNA"/>
</dbReference>
<evidence type="ECO:0000313" key="5">
    <source>
        <dbReference type="Proteomes" id="UP000001092"/>
    </source>
</evidence>
<dbReference type="InterPro" id="IPR035135">
    <property type="entry name" value="DUF5496"/>
</dbReference>
<dbReference type="Proteomes" id="UP000185269">
    <property type="component" value="Genome"/>
</dbReference>
<dbReference type="Pfam" id="PF17600">
    <property type="entry name" value="DUF5496"/>
    <property type="match status" value="1"/>
</dbReference>